<keyword evidence="1" id="KW-0812">Transmembrane</keyword>
<comment type="caution">
    <text evidence="2">The sequence shown here is derived from an EMBL/GenBank/DDBJ whole genome shotgun (WGS) entry which is preliminary data.</text>
</comment>
<reference evidence="2 3" key="1">
    <citation type="submission" date="2021-01" db="EMBL/GenBank/DDBJ databases">
        <title>Whole genome shotgun sequence of Actinoplanes lobatus NBRC 12513.</title>
        <authorList>
            <person name="Komaki H."/>
            <person name="Tamura T."/>
        </authorList>
    </citation>
    <scope>NUCLEOTIDE SEQUENCE [LARGE SCALE GENOMIC DNA]</scope>
    <source>
        <strain evidence="2 3">NBRC 12513</strain>
    </source>
</reference>
<sequence length="376" mass="39381">MPYECGAAREGGTVTGFGIRGGTTRAVLWRSMVVLELAVVAVLGMSAWVLQGTRATAERAGNHSVPSIMHILAAHAALVEADEAAVGSFRTGAVGLTGPGERYQNQIAVAAQSLTRLAVDSIAGAVVGQNIQLVQGQLAAYTGLIEQADAHYRQDPASVLARADLWYASHLLHMPDGGILAQLDDLLSIERRALAGQLTTGRMAPGWMATWIVPAVVLLALLVTTQVFLSRRFRRTFNPPLLAATIAVLAATAAMSAEFAARGELAATQKAGDALVGVWQARTAAADHRGQTMLRELVAGACPDGCRETLDRIAAGIGGTREAPGEEVLTARIKEVDGHATAAADTTGQLILLVLAALAAMALIPFGFVPRINEYR</sequence>
<name>A0ABQ4AUH9_9ACTN</name>
<dbReference type="EMBL" id="BOMP01000141">
    <property type="protein sequence ID" value="GIE44687.1"/>
    <property type="molecule type" value="Genomic_DNA"/>
</dbReference>
<evidence type="ECO:0000313" key="3">
    <source>
        <dbReference type="Proteomes" id="UP000631312"/>
    </source>
</evidence>
<feature type="transmembrane region" description="Helical" evidence="1">
    <location>
        <begin position="350"/>
        <end position="369"/>
    </location>
</feature>
<organism evidence="2 3">
    <name type="scientific">Actinoplanes lobatus</name>
    <dbReference type="NCBI Taxonomy" id="113568"/>
    <lineage>
        <taxon>Bacteria</taxon>
        <taxon>Bacillati</taxon>
        <taxon>Actinomycetota</taxon>
        <taxon>Actinomycetes</taxon>
        <taxon>Micromonosporales</taxon>
        <taxon>Micromonosporaceae</taxon>
        <taxon>Actinoplanes</taxon>
    </lineage>
</organism>
<evidence type="ECO:0000256" key="1">
    <source>
        <dbReference type="SAM" id="Phobius"/>
    </source>
</evidence>
<keyword evidence="1" id="KW-0472">Membrane</keyword>
<accession>A0ABQ4AUH9</accession>
<protein>
    <submittedName>
        <fullName evidence="2">Membrane protein</fullName>
    </submittedName>
</protein>
<evidence type="ECO:0000313" key="2">
    <source>
        <dbReference type="EMBL" id="GIE44687.1"/>
    </source>
</evidence>
<dbReference type="RefSeq" id="WP_203832825.1">
    <property type="nucleotide sequence ID" value="NZ_BOMP01000141.1"/>
</dbReference>
<proteinExistence type="predicted"/>
<feature type="transmembrane region" description="Helical" evidence="1">
    <location>
        <begin position="207"/>
        <end position="229"/>
    </location>
</feature>
<keyword evidence="3" id="KW-1185">Reference proteome</keyword>
<gene>
    <name evidence="2" type="ORF">Alo02nite_75850</name>
</gene>
<dbReference type="Proteomes" id="UP000631312">
    <property type="component" value="Unassembled WGS sequence"/>
</dbReference>
<feature type="transmembrane region" description="Helical" evidence="1">
    <location>
        <begin position="27"/>
        <end position="50"/>
    </location>
</feature>
<keyword evidence="1" id="KW-1133">Transmembrane helix</keyword>
<feature type="transmembrane region" description="Helical" evidence="1">
    <location>
        <begin position="241"/>
        <end position="261"/>
    </location>
</feature>